<feature type="transmembrane region" description="Helical" evidence="14">
    <location>
        <begin position="64"/>
        <end position="83"/>
    </location>
</feature>
<evidence type="ECO:0000259" key="15">
    <source>
        <dbReference type="PROSITE" id="PS50262"/>
    </source>
</evidence>
<evidence type="ECO:0000256" key="3">
    <source>
        <dbReference type="ARBA" id="ARBA00022606"/>
    </source>
</evidence>
<sequence>MPAGTHNDSANVSYQEFHLLGFPGLQESRFLLFIPFFCLYVMIVAANSLLIYTVKVERSLHSPMYLFIALLLATNLCCTTTVVPRMLLSFLFDVSRISLPGCLVQMFFLYFFLLLDCTILLMMALDRYVAVCNPLRYADIMTNKLLIQLTAAALVRSVSFVSPVVILASRVRYCRSNIIQHFACEHMALMSLSCGDVSRNKIVGLTMRSITIIFDLGFLLMSYSRITHAALKMASGNIRHKAFHTCGTHLIVILFSYFSRLSSSVVYRVGKSVSQDMHNLISAIYLLVPCTVNPIIYGLRTKEVRQHLLKLFKRRGSVFIPFRKAALNTKE</sequence>
<feature type="transmembrane region" description="Helical" evidence="14">
    <location>
        <begin position="242"/>
        <end position="260"/>
    </location>
</feature>
<keyword evidence="11" id="KW-0325">Glycoprotein</keyword>
<dbReference type="Pfam" id="PF13853">
    <property type="entry name" value="7tm_4"/>
    <property type="match status" value="1"/>
</dbReference>
<comment type="caution">
    <text evidence="16">The sequence shown here is derived from an EMBL/GenBank/DDBJ whole genome shotgun (WGS) entry which is preliminary data.</text>
</comment>
<dbReference type="InterPro" id="IPR000725">
    <property type="entry name" value="Olfact_rcpt"/>
</dbReference>
<protein>
    <recommendedName>
        <fullName evidence="14">Olfactory receptor</fullName>
    </recommendedName>
</protein>
<reference evidence="16 17" key="1">
    <citation type="journal article" date="2012" name="Genome Biol.">
        <title>Sequencing three crocodilian genomes to illuminate the evolution of archosaurs and amniotes.</title>
        <authorList>
            <person name="St John J.A."/>
            <person name="Braun E.L."/>
            <person name="Isberg S.R."/>
            <person name="Miles L.G."/>
            <person name="Chong A.Y."/>
            <person name="Gongora J."/>
            <person name="Dalzell P."/>
            <person name="Moran C."/>
            <person name="Bed'hom B."/>
            <person name="Abzhanov A."/>
            <person name="Burgess S.C."/>
            <person name="Cooksey A.M."/>
            <person name="Castoe T.A."/>
            <person name="Crawford N.G."/>
            <person name="Densmore L.D."/>
            <person name="Drew J.C."/>
            <person name="Edwards S.V."/>
            <person name="Faircloth B.C."/>
            <person name="Fujita M.K."/>
            <person name="Greenwold M.J."/>
            <person name="Hoffmann F.G."/>
            <person name="Howard J.M."/>
            <person name="Iguchi T."/>
            <person name="Janes D.E."/>
            <person name="Khan S.Y."/>
            <person name="Kohno S."/>
            <person name="de Koning A.J."/>
            <person name="Lance S.L."/>
            <person name="McCarthy F.M."/>
            <person name="McCormack J.E."/>
            <person name="Merchant M.E."/>
            <person name="Peterson D.G."/>
            <person name="Pollock D.D."/>
            <person name="Pourmand N."/>
            <person name="Raney B.J."/>
            <person name="Roessler K.A."/>
            <person name="Sanford J.R."/>
            <person name="Sawyer R.H."/>
            <person name="Schmidt C.J."/>
            <person name="Triplett E.W."/>
            <person name="Tuberville T.D."/>
            <person name="Venegas-Anaya M."/>
            <person name="Howard J.T."/>
            <person name="Jarvis E.D."/>
            <person name="Guillette L.J.Jr."/>
            <person name="Glenn T.C."/>
            <person name="Green R.E."/>
            <person name="Ray D.A."/>
        </authorList>
    </citation>
    <scope>NUCLEOTIDE SEQUENCE [LARGE SCALE GENOMIC DNA]</scope>
    <source>
        <strain evidence="16">KSC_2009_1</strain>
    </source>
</reference>
<dbReference type="SMART" id="SM01381">
    <property type="entry name" value="7TM_GPCR_Srsx"/>
    <property type="match status" value="1"/>
</dbReference>
<dbReference type="PRINTS" id="PR00237">
    <property type="entry name" value="GPCRRHODOPSN"/>
</dbReference>
<evidence type="ECO:0000256" key="13">
    <source>
        <dbReference type="RuleBase" id="RU000688"/>
    </source>
</evidence>
<dbReference type="PANTHER" id="PTHR26450">
    <property type="entry name" value="OLFACTORY RECEPTOR 56B1-RELATED"/>
    <property type="match status" value="1"/>
</dbReference>
<keyword evidence="17" id="KW-1185">Reference proteome</keyword>
<accession>A0A151M1B6</accession>
<keyword evidence="2 14" id="KW-1003">Cell membrane</keyword>
<dbReference type="GO" id="GO:0004930">
    <property type="term" value="F:G protein-coupled receptor activity"/>
    <property type="evidence" value="ECO:0007669"/>
    <property type="project" value="UniProtKB-KW"/>
</dbReference>
<evidence type="ECO:0000256" key="4">
    <source>
        <dbReference type="ARBA" id="ARBA00022692"/>
    </source>
</evidence>
<dbReference type="GO" id="GO:0005886">
    <property type="term" value="C:plasma membrane"/>
    <property type="evidence" value="ECO:0007669"/>
    <property type="project" value="UniProtKB-SubCell"/>
</dbReference>
<keyword evidence="12 13" id="KW-0807">Transducer</keyword>
<keyword evidence="3 14" id="KW-0716">Sensory transduction</keyword>
<evidence type="ECO:0000256" key="14">
    <source>
        <dbReference type="RuleBase" id="RU363047"/>
    </source>
</evidence>
<dbReference type="Proteomes" id="UP000050525">
    <property type="component" value="Unassembled WGS sequence"/>
</dbReference>
<dbReference type="SUPFAM" id="SSF81321">
    <property type="entry name" value="Family A G protein-coupled receptor-like"/>
    <property type="match status" value="1"/>
</dbReference>
<dbReference type="KEGG" id="amj:102570990"/>
<keyword evidence="10 13" id="KW-0675">Receptor</keyword>
<comment type="subcellular location">
    <subcellularLocation>
        <location evidence="1 14">Cell membrane</location>
        <topology evidence="1 14">Multi-pass membrane protein</topology>
    </subcellularLocation>
</comment>
<keyword evidence="9" id="KW-1015">Disulfide bond</keyword>
<evidence type="ECO:0000256" key="6">
    <source>
        <dbReference type="ARBA" id="ARBA00022989"/>
    </source>
</evidence>
<feature type="transmembrane region" description="Helical" evidence="14">
    <location>
        <begin position="103"/>
        <end position="125"/>
    </location>
</feature>
<gene>
    <name evidence="16" type="ORF">Y1Q_0012782</name>
</gene>
<evidence type="ECO:0000256" key="5">
    <source>
        <dbReference type="ARBA" id="ARBA00022725"/>
    </source>
</evidence>
<evidence type="ECO:0000256" key="1">
    <source>
        <dbReference type="ARBA" id="ARBA00004651"/>
    </source>
</evidence>
<feature type="transmembrane region" description="Helical" evidence="14">
    <location>
        <begin position="280"/>
        <end position="299"/>
    </location>
</feature>
<evidence type="ECO:0000256" key="11">
    <source>
        <dbReference type="ARBA" id="ARBA00023180"/>
    </source>
</evidence>
<proteinExistence type="inferred from homology"/>
<dbReference type="InterPro" id="IPR000276">
    <property type="entry name" value="GPCR_Rhodpsn"/>
</dbReference>
<keyword evidence="7 13" id="KW-0297">G-protein coupled receptor</keyword>
<dbReference type="PhylomeDB" id="A0A151M1B6"/>
<organism evidence="16 17">
    <name type="scientific">Alligator mississippiensis</name>
    <name type="common">American alligator</name>
    <dbReference type="NCBI Taxonomy" id="8496"/>
    <lineage>
        <taxon>Eukaryota</taxon>
        <taxon>Metazoa</taxon>
        <taxon>Chordata</taxon>
        <taxon>Craniata</taxon>
        <taxon>Vertebrata</taxon>
        <taxon>Euteleostomi</taxon>
        <taxon>Archelosauria</taxon>
        <taxon>Archosauria</taxon>
        <taxon>Crocodylia</taxon>
        <taxon>Alligatoridae</taxon>
        <taxon>Alligatorinae</taxon>
        <taxon>Alligator</taxon>
    </lineage>
</organism>
<dbReference type="PRINTS" id="PR00245">
    <property type="entry name" value="OLFACTORYR"/>
</dbReference>
<evidence type="ECO:0000256" key="12">
    <source>
        <dbReference type="ARBA" id="ARBA00023224"/>
    </source>
</evidence>
<evidence type="ECO:0000256" key="8">
    <source>
        <dbReference type="ARBA" id="ARBA00023136"/>
    </source>
</evidence>
<name>A0A151M1B6_ALLMI</name>
<feature type="transmembrane region" description="Helical" evidence="14">
    <location>
        <begin position="145"/>
        <end position="168"/>
    </location>
</feature>
<evidence type="ECO:0000256" key="9">
    <source>
        <dbReference type="ARBA" id="ARBA00023157"/>
    </source>
</evidence>
<keyword evidence="6 14" id="KW-1133">Transmembrane helix</keyword>
<evidence type="ECO:0000256" key="2">
    <source>
        <dbReference type="ARBA" id="ARBA00022475"/>
    </source>
</evidence>
<dbReference type="GO" id="GO:0004984">
    <property type="term" value="F:olfactory receptor activity"/>
    <property type="evidence" value="ECO:0007669"/>
    <property type="project" value="InterPro"/>
</dbReference>
<dbReference type="InterPro" id="IPR050402">
    <property type="entry name" value="OR51/52/56-like"/>
</dbReference>
<feature type="domain" description="G-protein coupled receptors family 1 profile" evidence="15">
    <location>
        <begin position="46"/>
        <end position="297"/>
    </location>
</feature>
<evidence type="ECO:0000313" key="17">
    <source>
        <dbReference type="Proteomes" id="UP000050525"/>
    </source>
</evidence>
<dbReference type="OrthoDB" id="5969463at2759"/>
<dbReference type="PROSITE" id="PS50262">
    <property type="entry name" value="G_PROTEIN_RECEP_F1_2"/>
    <property type="match status" value="1"/>
</dbReference>
<feature type="transmembrane region" description="Helical" evidence="14">
    <location>
        <begin position="30"/>
        <end position="52"/>
    </location>
</feature>
<comment type="similarity">
    <text evidence="13">Belongs to the G-protein coupled receptor 1 family.</text>
</comment>
<dbReference type="InterPro" id="IPR017452">
    <property type="entry name" value="GPCR_Rhodpsn_7TM"/>
</dbReference>
<evidence type="ECO:0000313" key="16">
    <source>
        <dbReference type="EMBL" id="KYO18299.1"/>
    </source>
</evidence>
<dbReference type="PROSITE" id="PS00237">
    <property type="entry name" value="G_PROTEIN_RECEP_F1_1"/>
    <property type="match status" value="1"/>
</dbReference>
<dbReference type="Gene3D" id="1.20.1070.10">
    <property type="entry name" value="Rhodopsin 7-helix transmembrane proteins"/>
    <property type="match status" value="1"/>
</dbReference>
<dbReference type="FunFam" id="1.20.1070.10:FF:000024">
    <property type="entry name" value="Olfactory receptor"/>
    <property type="match status" value="1"/>
</dbReference>
<feature type="transmembrane region" description="Helical" evidence="14">
    <location>
        <begin position="202"/>
        <end position="221"/>
    </location>
</feature>
<dbReference type="AlphaFoldDB" id="A0A151M1B6"/>
<dbReference type="PANTHER" id="PTHR26450:SF422">
    <property type="entry name" value="OLFACTORY RECEPTOR"/>
    <property type="match status" value="1"/>
</dbReference>
<keyword evidence="4 13" id="KW-0812">Transmembrane</keyword>
<evidence type="ECO:0000256" key="7">
    <source>
        <dbReference type="ARBA" id="ARBA00023040"/>
    </source>
</evidence>
<keyword evidence="8 14" id="KW-0472">Membrane</keyword>
<dbReference type="EMBL" id="AKHW03006834">
    <property type="protein sequence ID" value="KYO18299.1"/>
    <property type="molecule type" value="Genomic_DNA"/>
</dbReference>
<keyword evidence="5 14" id="KW-0552">Olfaction</keyword>
<evidence type="ECO:0000256" key="10">
    <source>
        <dbReference type="ARBA" id="ARBA00023170"/>
    </source>
</evidence>
<dbReference type="eggNOG" id="ENOG502RYU0">
    <property type="taxonomic scope" value="Eukaryota"/>
</dbReference>